<dbReference type="Proteomes" id="UP000887581">
    <property type="component" value="Unplaced"/>
</dbReference>
<organism evidence="2 3">
    <name type="scientific">Setaria digitata</name>
    <dbReference type="NCBI Taxonomy" id="48799"/>
    <lineage>
        <taxon>Eukaryota</taxon>
        <taxon>Metazoa</taxon>
        <taxon>Ecdysozoa</taxon>
        <taxon>Nematoda</taxon>
        <taxon>Chromadorea</taxon>
        <taxon>Rhabditida</taxon>
        <taxon>Spirurina</taxon>
        <taxon>Spiruromorpha</taxon>
        <taxon>Filarioidea</taxon>
        <taxon>Setariidae</taxon>
        <taxon>Setaria</taxon>
    </lineage>
</organism>
<evidence type="ECO:0000313" key="3">
    <source>
        <dbReference type="WBParaSite" id="sdigi.contig14.g1413.t1"/>
    </source>
</evidence>
<accession>A0A915PG11</accession>
<evidence type="ECO:0000256" key="1">
    <source>
        <dbReference type="SAM" id="MobiDB-lite"/>
    </source>
</evidence>
<keyword evidence="2" id="KW-1185">Reference proteome</keyword>
<feature type="region of interest" description="Disordered" evidence="1">
    <location>
        <begin position="1"/>
        <end position="29"/>
    </location>
</feature>
<dbReference type="AlphaFoldDB" id="A0A915PG11"/>
<sequence>MDLSNDWKEPDDEWPKSDQERAGQEQLTLRPGRVQYRQMVSFCLNSANDST</sequence>
<proteinExistence type="predicted"/>
<protein>
    <submittedName>
        <fullName evidence="3">Uncharacterized protein</fullName>
    </submittedName>
</protein>
<feature type="compositionally biased region" description="Basic and acidic residues" evidence="1">
    <location>
        <begin position="1"/>
        <end position="23"/>
    </location>
</feature>
<name>A0A915PG11_9BILA</name>
<evidence type="ECO:0000313" key="2">
    <source>
        <dbReference type="Proteomes" id="UP000887581"/>
    </source>
</evidence>
<reference evidence="3" key="1">
    <citation type="submission" date="2022-11" db="UniProtKB">
        <authorList>
            <consortium name="WormBaseParasite"/>
        </authorList>
    </citation>
    <scope>IDENTIFICATION</scope>
</reference>
<dbReference type="WBParaSite" id="sdigi.contig14.g1413.t1">
    <property type="protein sequence ID" value="sdigi.contig14.g1413.t1"/>
    <property type="gene ID" value="sdigi.contig14.g1413"/>
</dbReference>